<dbReference type="VEuPathDB" id="FungiDB:VP01_8681g1"/>
<comment type="caution">
    <text evidence="5">The sequence shown here is derived from an EMBL/GenBank/DDBJ whole genome shotgun (WGS) entry which is preliminary data.</text>
</comment>
<dbReference type="GO" id="GO:0003676">
    <property type="term" value="F:nucleic acid binding"/>
    <property type="evidence" value="ECO:0007669"/>
    <property type="project" value="InterPro"/>
</dbReference>
<dbReference type="EMBL" id="LAVV01014250">
    <property type="protein sequence ID" value="KNZ44925.1"/>
    <property type="molecule type" value="Genomic_DNA"/>
</dbReference>
<sequence length="273" mass="31323">FIEWIDTLKSDIDLHGRIIFSRLNIVFKNSASEWYKGLKNNFGLQTWDWRRVQRAFYTSRFDSSTTPVTAWSIEPYLNIEQINIKLIDLCDGEVAYAVKCALDTTHADISTLINVLQEIVDQTNLGKRPKNKFVPTSISPSDKHKTYSDKPRNYSEIKCNDCGLKGHIAKDCRRKEMVNTIAEEQEINPPEIPEEEESELDEDQEEDIVGNLFHIDEVKGKSSVMKMKIDNTDTNTLLDSGAYISCVGVKYLSQIDKNYKDKLIAPDNKIYKS</sequence>
<feature type="non-terminal residue" evidence="5">
    <location>
        <position position="1"/>
    </location>
</feature>
<evidence type="ECO:0000256" key="1">
    <source>
        <dbReference type="ARBA" id="ARBA00022664"/>
    </source>
</evidence>
<reference evidence="5 6" key="1">
    <citation type="submission" date="2015-08" db="EMBL/GenBank/DDBJ databases">
        <title>Next Generation Sequencing and Analysis of the Genome of Puccinia sorghi L Schw, the Causal Agent of Maize Common Rust.</title>
        <authorList>
            <person name="Rochi L."/>
            <person name="Burguener G."/>
            <person name="Darino M."/>
            <person name="Turjanski A."/>
            <person name="Kreff E."/>
            <person name="Dieguez M.J."/>
            <person name="Sacco F."/>
        </authorList>
    </citation>
    <scope>NUCLEOTIDE SEQUENCE [LARGE SCALE GENOMIC DNA]</scope>
    <source>
        <strain evidence="5 6">RO10H11247</strain>
    </source>
</reference>
<evidence type="ECO:0000313" key="5">
    <source>
        <dbReference type="EMBL" id="KNZ44925.1"/>
    </source>
</evidence>
<feature type="domain" description="CCHC-type" evidence="4">
    <location>
        <begin position="158"/>
        <end position="174"/>
    </location>
</feature>
<dbReference type="InterPro" id="IPR001878">
    <property type="entry name" value="Znf_CCHC"/>
</dbReference>
<keyword evidence="2" id="KW-0863">Zinc-finger</keyword>
<dbReference type="InterPro" id="IPR036875">
    <property type="entry name" value="Znf_CCHC_sf"/>
</dbReference>
<evidence type="ECO:0000256" key="2">
    <source>
        <dbReference type="PROSITE-ProRule" id="PRU00047"/>
    </source>
</evidence>
<dbReference type="AlphaFoldDB" id="A0A0L6UAW9"/>
<dbReference type="SUPFAM" id="SSF57756">
    <property type="entry name" value="Retrovirus zinc finger-like domains"/>
    <property type="match status" value="1"/>
</dbReference>
<evidence type="ECO:0000313" key="6">
    <source>
        <dbReference type="Proteomes" id="UP000037035"/>
    </source>
</evidence>
<keyword evidence="1" id="KW-0507">mRNA processing</keyword>
<gene>
    <name evidence="5" type="ORF">VP01_8681g1</name>
</gene>
<feature type="compositionally biased region" description="Basic and acidic residues" evidence="3">
    <location>
        <begin position="141"/>
        <end position="150"/>
    </location>
</feature>
<accession>A0A0L6UAW9</accession>
<dbReference type="Proteomes" id="UP000037035">
    <property type="component" value="Unassembled WGS sequence"/>
</dbReference>
<protein>
    <recommendedName>
        <fullName evidence="4">CCHC-type domain-containing protein</fullName>
    </recommendedName>
</protein>
<dbReference type="STRING" id="27349.A0A0L6UAW9"/>
<keyword evidence="6" id="KW-1185">Reference proteome</keyword>
<dbReference type="PROSITE" id="PS50158">
    <property type="entry name" value="ZF_CCHC"/>
    <property type="match status" value="1"/>
</dbReference>
<name>A0A0L6UAW9_9BASI</name>
<proteinExistence type="predicted"/>
<dbReference type="GO" id="GO:0006397">
    <property type="term" value="P:mRNA processing"/>
    <property type="evidence" value="ECO:0007669"/>
    <property type="project" value="UniProtKB-KW"/>
</dbReference>
<evidence type="ECO:0000256" key="3">
    <source>
        <dbReference type="SAM" id="MobiDB-lite"/>
    </source>
</evidence>
<dbReference type="GO" id="GO:0008270">
    <property type="term" value="F:zinc ion binding"/>
    <property type="evidence" value="ECO:0007669"/>
    <property type="project" value="UniProtKB-KW"/>
</dbReference>
<feature type="region of interest" description="Disordered" evidence="3">
    <location>
        <begin position="131"/>
        <end position="150"/>
    </location>
</feature>
<dbReference type="OrthoDB" id="2507294at2759"/>
<keyword evidence="2" id="KW-0862">Zinc</keyword>
<organism evidence="5 6">
    <name type="scientific">Puccinia sorghi</name>
    <dbReference type="NCBI Taxonomy" id="27349"/>
    <lineage>
        <taxon>Eukaryota</taxon>
        <taxon>Fungi</taxon>
        <taxon>Dikarya</taxon>
        <taxon>Basidiomycota</taxon>
        <taxon>Pucciniomycotina</taxon>
        <taxon>Pucciniomycetes</taxon>
        <taxon>Pucciniales</taxon>
        <taxon>Pucciniaceae</taxon>
        <taxon>Puccinia</taxon>
    </lineage>
</organism>
<keyword evidence="2" id="KW-0479">Metal-binding</keyword>
<evidence type="ECO:0000259" key="4">
    <source>
        <dbReference type="PROSITE" id="PS50158"/>
    </source>
</evidence>